<accession>A0AAD6MCG6</accession>
<proteinExistence type="predicted"/>
<sequence>MPSPKHNFSIKGFTLAGALLSSSQSSTQELLYWIPNNLSIEANLAFNEQSKAYYEMILVTDMRGGLVSCWEWIVVV</sequence>
<protein>
    <submittedName>
        <fullName evidence="1">Uncharacterized protein</fullName>
    </submittedName>
</protein>
<name>A0AAD6MCG6_9ROSI</name>
<organism evidence="1 2">
    <name type="scientific">Populus alba x Populus x berolinensis</name>
    <dbReference type="NCBI Taxonomy" id="444605"/>
    <lineage>
        <taxon>Eukaryota</taxon>
        <taxon>Viridiplantae</taxon>
        <taxon>Streptophyta</taxon>
        <taxon>Embryophyta</taxon>
        <taxon>Tracheophyta</taxon>
        <taxon>Spermatophyta</taxon>
        <taxon>Magnoliopsida</taxon>
        <taxon>eudicotyledons</taxon>
        <taxon>Gunneridae</taxon>
        <taxon>Pentapetalae</taxon>
        <taxon>rosids</taxon>
        <taxon>fabids</taxon>
        <taxon>Malpighiales</taxon>
        <taxon>Salicaceae</taxon>
        <taxon>Saliceae</taxon>
        <taxon>Populus</taxon>
    </lineage>
</organism>
<evidence type="ECO:0000313" key="1">
    <source>
        <dbReference type="EMBL" id="KAJ6982993.1"/>
    </source>
</evidence>
<comment type="caution">
    <text evidence="1">The sequence shown here is derived from an EMBL/GenBank/DDBJ whole genome shotgun (WGS) entry which is preliminary data.</text>
</comment>
<keyword evidence="2" id="KW-1185">Reference proteome</keyword>
<dbReference type="EMBL" id="JAQIZT010000010">
    <property type="protein sequence ID" value="KAJ6982993.1"/>
    <property type="molecule type" value="Genomic_DNA"/>
</dbReference>
<evidence type="ECO:0000313" key="2">
    <source>
        <dbReference type="Proteomes" id="UP001164929"/>
    </source>
</evidence>
<dbReference type="Proteomes" id="UP001164929">
    <property type="component" value="Chromosome 10"/>
</dbReference>
<reference evidence="1" key="1">
    <citation type="journal article" date="2023" name="Mol. Ecol. Resour.">
        <title>Chromosome-level genome assembly of a triploid poplar Populus alba 'Berolinensis'.</title>
        <authorList>
            <person name="Chen S."/>
            <person name="Yu Y."/>
            <person name="Wang X."/>
            <person name="Wang S."/>
            <person name="Zhang T."/>
            <person name="Zhou Y."/>
            <person name="He R."/>
            <person name="Meng N."/>
            <person name="Wang Y."/>
            <person name="Liu W."/>
            <person name="Liu Z."/>
            <person name="Liu J."/>
            <person name="Guo Q."/>
            <person name="Huang H."/>
            <person name="Sederoff R.R."/>
            <person name="Wang G."/>
            <person name="Qu G."/>
            <person name="Chen S."/>
        </authorList>
    </citation>
    <scope>NUCLEOTIDE SEQUENCE</scope>
    <source>
        <strain evidence="1">SC-2020</strain>
    </source>
</reference>
<dbReference type="AlphaFoldDB" id="A0AAD6MCG6"/>
<gene>
    <name evidence="1" type="ORF">NC653_025956</name>
</gene>